<dbReference type="RefSeq" id="WP_261341199.1">
    <property type="nucleotide sequence ID" value="NZ_NIDE01000014.1"/>
</dbReference>
<protein>
    <submittedName>
        <fullName evidence="1">Uncharacterized protein</fullName>
    </submittedName>
</protein>
<evidence type="ECO:0000313" key="2">
    <source>
        <dbReference type="Proteomes" id="UP000214646"/>
    </source>
</evidence>
<dbReference type="Proteomes" id="UP000214646">
    <property type="component" value="Unassembled WGS sequence"/>
</dbReference>
<dbReference type="EMBL" id="NIDE01000014">
    <property type="protein sequence ID" value="OWK38523.1"/>
    <property type="molecule type" value="Genomic_DNA"/>
</dbReference>
<organism evidence="1 2">
    <name type="scientific">Fimbriiglobus ruber</name>
    <dbReference type="NCBI Taxonomy" id="1908690"/>
    <lineage>
        <taxon>Bacteria</taxon>
        <taxon>Pseudomonadati</taxon>
        <taxon>Planctomycetota</taxon>
        <taxon>Planctomycetia</taxon>
        <taxon>Gemmatales</taxon>
        <taxon>Gemmataceae</taxon>
        <taxon>Fimbriiglobus</taxon>
    </lineage>
</organism>
<name>A0A225DC05_9BACT</name>
<comment type="caution">
    <text evidence="1">The sequence shown here is derived from an EMBL/GenBank/DDBJ whole genome shotgun (WGS) entry which is preliminary data.</text>
</comment>
<reference evidence="2" key="1">
    <citation type="submission" date="2017-06" db="EMBL/GenBank/DDBJ databases">
        <title>Genome analysis of Fimbriiglobus ruber SP5, the first member of the order Planctomycetales with confirmed chitinolytic capability.</title>
        <authorList>
            <person name="Ravin N.V."/>
            <person name="Rakitin A.L."/>
            <person name="Ivanova A.A."/>
            <person name="Beletsky A.V."/>
            <person name="Kulichevskaya I.S."/>
            <person name="Mardanov A.V."/>
            <person name="Dedysh S.N."/>
        </authorList>
    </citation>
    <scope>NUCLEOTIDE SEQUENCE [LARGE SCALE GENOMIC DNA]</scope>
    <source>
        <strain evidence="2">SP5</strain>
    </source>
</reference>
<proteinExistence type="predicted"/>
<accession>A0A225DC05</accession>
<sequence length="41" mass="4404">MRTSADAATVENVGRSPEEVGLLARIRCHGRTNQPPSTSHT</sequence>
<evidence type="ECO:0000313" key="1">
    <source>
        <dbReference type="EMBL" id="OWK38523.1"/>
    </source>
</evidence>
<dbReference type="AlphaFoldDB" id="A0A225DC05"/>
<gene>
    <name evidence="1" type="ORF">FRUB_07643</name>
</gene>
<keyword evidence="2" id="KW-1185">Reference proteome</keyword>